<dbReference type="InterPro" id="IPR013106">
    <property type="entry name" value="Ig_V-set"/>
</dbReference>
<reference evidence="4 5" key="1">
    <citation type="submission" date="2023-09" db="EMBL/GenBank/DDBJ databases">
        <authorList>
            <person name="Wang M."/>
        </authorList>
    </citation>
    <scope>NUCLEOTIDE SEQUENCE [LARGE SCALE GENOMIC DNA]</scope>
    <source>
        <strain evidence="4">GT-2023</strain>
        <tissue evidence="4">Liver</tissue>
    </source>
</reference>
<dbReference type="InterPro" id="IPR050413">
    <property type="entry name" value="TCR_beta_variable"/>
</dbReference>
<feature type="non-terminal residue" evidence="4">
    <location>
        <position position="157"/>
    </location>
</feature>
<dbReference type="PROSITE" id="PS50835">
    <property type="entry name" value="IG_LIKE"/>
    <property type="match status" value="1"/>
</dbReference>
<evidence type="ECO:0000313" key="5">
    <source>
        <dbReference type="Proteomes" id="UP001558613"/>
    </source>
</evidence>
<evidence type="ECO:0000313" key="4">
    <source>
        <dbReference type="EMBL" id="KAL1258065.1"/>
    </source>
</evidence>
<dbReference type="PANTHER" id="PTHR23268:SF102">
    <property type="entry name" value="IMMUNOGLOBULIN V-SET DOMAIN-CONTAINING PROTEIN"/>
    <property type="match status" value="1"/>
</dbReference>
<dbReference type="Gene3D" id="2.60.40.10">
    <property type="entry name" value="Immunoglobulins"/>
    <property type="match status" value="1"/>
</dbReference>
<dbReference type="InterPro" id="IPR036179">
    <property type="entry name" value="Ig-like_dom_sf"/>
</dbReference>
<comment type="caution">
    <text evidence="4">The sequence shown here is derived from an EMBL/GenBank/DDBJ whole genome shotgun (WGS) entry which is preliminary data.</text>
</comment>
<dbReference type="SMART" id="SM00406">
    <property type="entry name" value="IGv"/>
    <property type="match status" value="1"/>
</dbReference>
<dbReference type="PANTHER" id="PTHR23268">
    <property type="entry name" value="T-CELL RECEPTOR BETA CHAIN"/>
    <property type="match status" value="1"/>
</dbReference>
<organism evidence="4 5">
    <name type="scientific">Cirrhinus molitorella</name>
    <name type="common">mud carp</name>
    <dbReference type="NCBI Taxonomy" id="172907"/>
    <lineage>
        <taxon>Eukaryota</taxon>
        <taxon>Metazoa</taxon>
        <taxon>Chordata</taxon>
        <taxon>Craniata</taxon>
        <taxon>Vertebrata</taxon>
        <taxon>Euteleostomi</taxon>
        <taxon>Actinopterygii</taxon>
        <taxon>Neopterygii</taxon>
        <taxon>Teleostei</taxon>
        <taxon>Ostariophysi</taxon>
        <taxon>Cypriniformes</taxon>
        <taxon>Cyprinidae</taxon>
        <taxon>Labeoninae</taxon>
        <taxon>Labeonini</taxon>
        <taxon>Cirrhinus</taxon>
    </lineage>
</organism>
<sequence length="157" mass="17360">MGVISGYQLIVMGQKGPAAPTEKYEGMNDQAWDSVCAGLELNMTTVFFSLILLLFCSQGTVGGSDVVQEPILWKEKGSSAVINCIQNKGTAYNLMYWYKQRPGESMKLIVITNAYGEPEFGDVDKNKFDTEKNYPKNGSLTVKDLEPEDNAIYFCSA</sequence>
<evidence type="ECO:0000256" key="2">
    <source>
        <dbReference type="ARBA" id="ARBA00022859"/>
    </source>
</evidence>
<proteinExistence type="predicted"/>
<protein>
    <recommendedName>
        <fullName evidence="3">Ig-like domain-containing protein</fullName>
    </recommendedName>
</protein>
<dbReference type="Proteomes" id="UP001558613">
    <property type="component" value="Unassembled WGS sequence"/>
</dbReference>
<gene>
    <name evidence="4" type="ORF">QQF64_011309</name>
</gene>
<name>A0ABR3LYV3_9TELE</name>
<dbReference type="Pfam" id="PF07686">
    <property type="entry name" value="V-set"/>
    <property type="match status" value="1"/>
</dbReference>
<evidence type="ECO:0000259" key="3">
    <source>
        <dbReference type="PROSITE" id="PS50835"/>
    </source>
</evidence>
<keyword evidence="5" id="KW-1185">Reference proteome</keyword>
<keyword evidence="1" id="KW-0732">Signal</keyword>
<dbReference type="EMBL" id="JAYMGO010000017">
    <property type="protein sequence ID" value="KAL1258065.1"/>
    <property type="molecule type" value="Genomic_DNA"/>
</dbReference>
<accession>A0ABR3LYV3</accession>
<evidence type="ECO:0000256" key="1">
    <source>
        <dbReference type="ARBA" id="ARBA00022729"/>
    </source>
</evidence>
<dbReference type="SUPFAM" id="SSF48726">
    <property type="entry name" value="Immunoglobulin"/>
    <property type="match status" value="1"/>
</dbReference>
<keyword evidence="2" id="KW-0391">Immunity</keyword>
<feature type="domain" description="Ig-like" evidence="3">
    <location>
        <begin position="76"/>
        <end position="157"/>
    </location>
</feature>
<dbReference type="InterPro" id="IPR007110">
    <property type="entry name" value="Ig-like_dom"/>
</dbReference>
<dbReference type="InterPro" id="IPR013783">
    <property type="entry name" value="Ig-like_fold"/>
</dbReference>